<dbReference type="GO" id="GO:0003676">
    <property type="term" value="F:nucleic acid binding"/>
    <property type="evidence" value="ECO:0007669"/>
    <property type="project" value="InterPro"/>
</dbReference>
<dbReference type="PANTHER" id="PTHR37984">
    <property type="entry name" value="PROTEIN CBG26694"/>
    <property type="match status" value="1"/>
</dbReference>
<feature type="region of interest" description="Disordered" evidence="8">
    <location>
        <begin position="102"/>
        <end position="156"/>
    </location>
</feature>
<dbReference type="InterPro" id="IPR041588">
    <property type="entry name" value="Integrase_H2C2"/>
</dbReference>
<dbReference type="InterPro" id="IPR012816">
    <property type="entry name" value="NADAR"/>
</dbReference>
<evidence type="ECO:0000256" key="7">
    <source>
        <dbReference type="SAM" id="Coils"/>
    </source>
</evidence>
<dbReference type="GO" id="GO:0015074">
    <property type="term" value="P:DNA integration"/>
    <property type="evidence" value="ECO:0007669"/>
    <property type="project" value="InterPro"/>
</dbReference>
<dbReference type="Pfam" id="PF17921">
    <property type="entry name" value="Integrase_H2C2"/>
    <property type="match status" value="1"/>
</dbReference>
<dbReference type="Gene3D" id="3.40.220.10">
    <property type="entry name" value="Leucine Aminopeptidase, subunit E, domain 1"/>
    <property type="match status" value="1"/>
</dbReference>
<dbReference type="InterPro" id="IPR050951">
    <property type="entry name" value="Retrovirus_Pol_polyprotein"/>
</dbReference>
<dbReference type="CDD" id="cd15457">
    <property type="entry name" value="NADAR"/>
    <property type="match status" value="1"/>
</dbReference>
<keyword evidence="12" id="KW-1185">Reference proteome</keyword>
<dbReference type="Gene3D" id="3.30.420.10">
    <property type="entry name" value="Ribonuclease H-like superfamily/Ribonuclease H"/>
    <property type="match status" value="1"/>
</dbReference>
<feature type="compositionally biased region" description="Polar residues" evidence="8">
    <location>
        <begin position="129"/>
        <end position="153"/>
    </location>
</feature>
<evidence type="ECO:0000313" key="11">
    <source>
        <dbReference type="EMBL" id="KAJ1531385.1"/>
    </source>
</evidence>
<keyword evidence="5" id="KW-0378">Hydrolase</keyword>
<keyword evidence="5" id="KW-0255">Endonuclease</keyword>
<dbReference type="Pfam" id="PF00078">
    <property type="entry name" value="RVT_1"/>
    <property type="match status" value="1"/>
</dbReference>
<dbReference type="Gene3D" id="3.10.10.10">
    <property type="entry name" value="HIV Type 1 Reverse Transcriptase, subunit A, domain 1"/>
    <property type="match status" value="1"/>
</dbReference>
<feature type="coiled-coil region" evidence="7">
    <location>
        <begin position="931"/>
        <end position="958"/>
    </location>
</feature>
<dbReference type="CDD" id="cd09274">
    <property type="entry name" value="RNase_HI_RT_Ty3"/>
    <property type="match status" value="1"/>
</dbReference>
<dbReference type="InterPro" id="IPR012337">
    <property type="entry name" value="RNaseH-like_sf"/>
</dbReference>
<dbReference type="Pfam" id="PF17919">
    <property type="entry name" value="RT_RNaseH_2"/>
    <property type="match status" value="1"/>
</dbReference>
<dbReference type="InterPro" id="IPR037238">
    <property type="entry name" value="YbiA-like_sf"/>
</dbReference>
<dbReference type="SUPFAM" id="SSF56672">
    <property type="entry name" value="DNA/RNA polymerases"/>
    <property type="match status" value="1"/>
</dbReference>
<dbReference type="FunFam" id="3.30.70.270:FF:000020">
    <property type="entry name" value="Transposon Tf2-6 polyprotein-like Protein"/>
    <property type="match status" value="1"/>
</dbReference>
<dbReference type="SUPFAM" id="SSF50630">
    <property type="entry name" value="Acid proteases"/>
    <property type="match status" value="1"/>
</dbReference>
<dbReference type="PANTHER" id="PTHR37984:SF5">
    <property type="entry name" value="PROTEIN NYNRIN-LIKE"/>
    <property type="match status" value="1"/>
</dbReference>
<comment type="caution">
    <text evidence="11">The sequence shown here is derived from an EMBL/GenBank/DDBJ whole genome shotgun (WGS) entry which is preliminary data.</text>
</comment>
<dbReference type="SUPFAM" id="SSF52949">
    <property type="entry name" value="Macro domain-like"/>
    <property type="match status" value="1"/>
</dbReference>
<dbReference type="Gene3D" id="3.30.70.270">
    <property type="match status" value="2"/>
</dbReference>
<gene>
    <name evidence="11" type="ORF">ONE63_000066</name>
</gene>
<dbReference type="Pfam" id="PF00665">
    <property type="entry name" value="rve"/>
    <property type="match status" value="1"/>
</dbReference>
<proteinExistence type="predicted"/>
<dbReference type="InterPro" id="IPR043502">
    <property type="entry name" value="DNA/RNA_pol_sf"/>
</dbReference>
<dbReference type="Pfam" id="PF08719">
    <property type="entry name" value="NADAR"/>
    <property type="match status" value="1"/>
</dbReference>
<reference evidence="11" key="1">
    <citation type="submission" date="2022-12" db="EMBL/GenBank/DDBJ databases">
        <title>Chromosome-level genome assembly of the bean flower thrips Megalurothrips usitatus.</title>
        <authorList>
            <person name="Ma L."/>
            <person name="Liu Q."/>
            <person name="Li H."/>
            <person name="Cai W."/>
        </authorList>
    </citation>
    <scope>NUCLEOTIDE SEQUENCE</scope>
    <source>
        <strain evidence="11">Cailab_2022a</strain>
    </source>
</reference>
<dbReference type="Gene3D" id="1.10.357.40">
    <property type="entry name" value="YbiA-like"/>
    <property type="match status" value="1"/>
</dbReference>
<keyword evidence="7" id="KW-0175">Coiled coil</keyword>
<keyword evidence="3" id="KW-0548">Nucleotidyltransferase</keyword>
<evidence type="ECO:0000256" key="6">
    <source>
        <dbReference type="ARBA" id="ARBA00023268"/>
    </source>
</evidence>
<dbReference type="PROSITE" id="PS50878">
    <property type="entry name" value="RT_POL"/>
    <property type="match status" value="1"/>
</dbReference>
<dbReference type="InterPro" id="IPR000477">
    <property type="entry name" value="RT_dom"/>
</dbReference>
<feature type="domain" description="Reverse transcriptase" evidence="9">
    <location>
        <begin position="507"/>
        <end position="693"/>
    </location>
</feature>
<dbReference type="CDD" id="cd00303">
    <property type="entry name" value="retropepsin_like"/>
    <property type="match status" value="1"/>
</dbReference>
<dbReference type="InterPro" id="IPR001584">
    <property type="entry name" value="Integrase_cat-core"/>
</dbReference>
<dbReference type="Proteomes" id="UP001075354">
    <property type="component" value="Chromosome 1"/>
</dbReference>
<organism evidence="11 12">
    <name type="scientific">Megalurothrips usitatus</name>
    <name type="common">bean blossom thrips</name>
    <dbReference type="NCBI Taxonomy" id="439358"/>
    <lineage>
        <taxon>Eukaryota</taxon>
        <taxon>Metazoa</taxon>
        <taxon>Ecdysozoa</taxon>
        <taxon>Arthropoda</taxon>
        <taxon>Hexapoda</taxon>
        <taxon>Insecta</taxon>
        <taxon>Pterygota</taxon>
        <taxon>Neoptera</taxon>
        <taxon>Paraneoptera</taxon>
        <taxon>Thysanoptera</taxon>
        <taxon>Terebrantia</taxon>
        <taxon>Thripoidea</taxon>
        <taxon>Thripidae</taxon>
        <taxon>Megalurothrips</taxon>
    </lineage>
</organism>
<evidence type="ECO:0000256" key="8">
    <source>
        <dbReference type="SAM" id="MobiDB-lite"/>
    </source>
</evidence>
<dbReference type="EC" id="2.7.7.49" evidence="1"/>
<dbReference type="InterPro" id="IPR036397">
    <property type="entry name" value="RNaseH_sf"/>
</dbReference>
<evidence type="ECO:0000256" key="2">
    <source>
        <dbReference type="ARBA" id="ARBA00022679"/>
    </source>
</evidence>
<dbReference type="SUPFAM" id="SSF53098">
    <property type="entry name" value="Ribonuclease H-like"/>
    <property type="match status" value="1"/>
</dbReference>
<dbReference type="InterPro" id="IPR041577">
    <property type="entry name" value="RT_RNaseH_2"/>
</dbReference>
<dbReference type="GO" id="GO:0003964">
    <property type="term" value="F:RNA-directed DNA polymerase activity"/>
    <property type="evidence" value="ECO:0007669"/>
    <property type="project" value="UniProtKB-EC"/>
</dbReference>
<protein>
    <recommendedName>
        <fullName evidence="1">RNA-directed DNA polymerase</fullName>
        <ecNumber evidence="1">2.7.7.49</ecNumber>
    </recommendedName>
</protein>
<sequence>MGDFCDLVAVSELYECPITVYKGNDQTLIGKEKTGQPINLLFSGSVDCGYYDFIEVAFDSISDCLDRRLYADAAQRPAAAVSVACSSPSAFGFLRAHRTQPGIGPRIAEPSRHTHSRVARQHAEENSKGGASSGANHAQSNVPRATGPPQSSVKNRKLPLDFRISTQNRFQIIAPTPQDDEILTIECHKNNSHFTAEVKCNKTKKRRAAHINPVTKQVQIASKCPEIFSDYLTASHPVLKSGNKNDSIDSISLITIRLNNAPQEALVDTGAVANVIDIKVLNEIFPCAKIQKGSLNLRTANNQRMKTYGSWIGDLQIEGMKVEELYSGPRFVRSKNDIVIPPKTVKYVQVSITPHLHKEDTVFVGNPNLFKHYKLMVSDFILTTKGKKFIQITNSDTVPKIVNTTLNLAVDDSHEDLFYNTINSISHSTKEEKFNINPDLSPHQATVAKALLEKYKDLFASDVSELTKCSYPPILFGYDKSKIVRQRNYRMSPDEKAFAEEYIQKLLDADLVERCTSVYCTPILVVPKASTDPNQRAYRLVQDFRKINKILTDIRYPIPDQQELLDSFFGKFWHSVTDNCSGYTQLEIHPSCRDISAFDSPSGTRLRWKTLPQGLSIAPALYALAMDHLLTKFKKDKKIVNYFDDTALGTKTFEEHVQLLTEYFDLLRENQVQLNFKKSTFFQREVKFLGVIVNGKEVKVSEKRIRSITGMDPPKDKDELRKKLGVFGYNRKFIENYAKRSEPLQKLLRQNVEFEWGEEQTKAFNNLKSALTNPPALRLFNPHANNRITVDASYQGLGVAYYQFDSTTNKYHPVAFASRKLKGTESKLPVYYLECAALVFAFVTFRCYLQNRSVKTEVLTDHQSLQSLLKTPKPEGVIAKYIMYLSQFNFSIRYRTGKSNVDADSLSRSPVDIPEKTVEELVDEDWPDMVKINAITRAQAAQEKLQQQEAKELDKENALHVYKSMDILTKDPNYLEYLQSKDEFISKIKRNLSDMDHADHRMYIVKDKIVYKINKDKPLVVVPQECRKYILLEFHDRRGHRALKHLVKNISEFMWWPSLTSDCSIYVRSCKYCMLHKENKLQKPGFLKPVIAKRPFSQIACDFVGKLPLTKKKNQHFCIIVDYYTKYMWTRAVKEADTENAIDCLSSFSKQYGLCEAYTSDSASYFTSFAFQQLLDKWNIFHNAFRQIPHCNGQVERSVQSLKNILAQLLIECGEEWDKYLEIATLIYNINYHETIKCSPFFALHGFNPNIPGISQLLPQSSEALEEKLQKHLALLKNLRLRIQKSQEKVKQYYDRKRHAVTYRVGQYVRVKNENSELGWPQKKILWRGPFKIVGRKSDRFYFVLRSQRTPSGKKKQIVKEYHVQNIRPYVKRPKYLRLNNLESVSAVCSHERHCNLQQYTPRCVSHMTGNVLNAPLQYKIAFGISADCKMKQNTAERIHKYFKIKHKLLHRNCDLGTAEHVSSHGRDFYSLIVTEKHYDKPSYADLKDSLRDMKRQMVRYKEKCLAISELTSDLKGSHMHKIIDIILTVFADTDIDIVMYHGDTSDEMITSFQDELAFLSNDYTCSVEIDGEIFNSVDHAYNANKFLDPSDKEFIREASSPELARERALLKQNHIRPDWMKIRDDWMARCVHEKFQQNKIFSLLLQLTGNRFILDRYDGNILGVILMKERQKALQGRKDFANRQ</sequence>
<evidence type="ECO:0000256" key="5">
    <source>
        <dbReference type="ARBA" id="ARBA00022759"/>
    </source>
</evidence>
<dbReference type="InterPro" id="IPR021109">
    <property type="entry name" value="Peptidase_aspartic_dom_sf"/>
</dbReference>
<dbReference type="PROSITE" id="PS50994">
    <property type="entry name" value="INTEGRASE"/>
    <property type="match status" value="1"/>
</dbReference>
<feature type="coiled-coil region" evidence="7">
    <location>
        <begin position="1262"/>
        <end position="1296"/>
    </location>
</feature>
<keyword evidence="6" id="KW-0511">Multifunctional enzyme</keyword>
<dbReference type="CDD" id="cd01647">
    <property type="entry name" value="RT_LTR"/>
    <property type="match status" value="1"/>
</dbReference>
<evidence type="ECO:0000256" key="4">
    <source>
        <dbReference type="ARBA" id="ARBA00022722"/>
    </source>
</evidence>
<dbReference type="GO" id="GO:0042575">
    <property type="term" value="C:DNA polymerase complex"/>
    <property type="evidence" value="ECO:0007669"/>
    <property type="project" value="UniProtKB-ARBA"/>
</dbReference>
<evidence type="ECO:0000259" key="9">
    <source>
        <dbReference type="PROSITE" id="PS50878"/>
    </source>
</evidence>
<dbReference type="InterPro" id="IPR043128">
    <property type="entry name" value="Rev_trsase/Diguanyl_cyclase"/>
</dbReference>
<evidence type="ECO:0000259" key="10">
    <source>
        <dbReference type="PROSITE" id="PS50994"/>
    </source>
</evidence>
<name>A0AAV7XXB7_9NEOP</name>
<dbReference type="EMBL" id="JAPTSV010000001">
    <property type="protein sequence ID" value="KAJ1531385.1"/>
    <property type="molecule type" value="Genomic_DNA"/>
</dbReference>
<dbReference type="InterPro" id="IPR043472">
    <property type="entry name" value="Macro_dom-like"/>
</dbReference>
<dbReference type="GO" id="GO:0004519">
    <property type="term" value="F:endonuclease activity"/>
    <property type="evidence" value="ECO:0007669"/>
    <property type="project" value="UniProtKB-KW"/>
</dbReference>
<keyword evidence="4" id="KW-0540">Nuclease</keyword>
<keyword evidence="2" id="KW-0808">Transferase</keyword>
<accession>A0AAV7XXB7</accession>
<evidence type="ECO:0000256" key="1">
    <source>
        <dbReference type="ARBA" id="ARBA00012493"/>
    </source>
</evidence>
<evidence type="ECO:0000256" key="3">
    <source>
        <dbReference type="ARBA" id="ARBA00022695"/>
    </source>
</evidence>
<dbReference type="Gene3D" id="1.10.340.70">
    <property type="match status" value="1"/>
</dbReference>
<evidence type="ECO:0000313" key="12">
    <source>
        <dbReference type="Proteomes" id="UP001075354"/>
    </source>
</evidence>
<dbReference type="SUPFAM" id="SSF143990">
    <property type="entry name" value="YbiA-like"/>
    <property type="match status" value="1"/>
</dbReference>
<feature type="domain" description="Integrase catalytic" evidence="10">
    <location>
        <begin position="1091"/>
        <end position="1248"/>
    </location>
</feature>